<name>A0A1J1LTJ7_9CYAN</name>
<sequence length="358" mass="39171">MSQSYPPDPSNRRSNPRFDEVIAIIVALATMGTILFWVLSHPNRKLATIPNQTPPETQTSTTDQTFSQILERSLPDGVSPLSPPTPQPATPSTTPQPTVNQPWWVGLGLIPQTTPDTPIATSPPPQVTPIPPQTTTINPTETLCPTPSQGGKVCSTTPPPLETPSSTVPDKSWASPFVAYFMSKNWATGSDQKPFQPDEKITRGEFAAQLQRAFNEQPEQSPIQFKDIPKNFWAKPALKEVSQSGFLVGYPGNIFRPKQEITRVQVLVALASGLELKPSKNPQQTLKLFKDADQIPEWAVEGVAAATEAGLVVNYPDKNTLNPNQSATYSEVASMIYQGLVYQKKVEPISSDYIVNSR</sequence>
<evidence type="ECO:0000259" key="3">
    <source>
        <dbReference type="PROSITE" id="PS51272"/>
    </source>
</evidence>
<evidence type="ECO:0000256" key="2">
    <source>
        <dbReference type="SAM" id="Phobius"/>
    </source>
</evidence>
<accession>A0A1J1LTJ7</accession>
<reference evidence="5" key="1">
    <citation type="submission" date="2015-10" db="EMBL/GenBank/DDBJ databases">
        <authorList>
            <person name="Regsiter A."/>
            <person name="william w."/>
        </authorList>
    </citation>
    <scope>NUCLEOTIDE SEQUENCE [LARGE SCALE GENOMIC DNA]</scope>
</reference>
<dbReference type="AlphaFoldDB" id="A0A1J1LTJ7"/>
<dbReference type="EMBL" id="CZDF01000179">
    <property type="protein sequence ID" value="CUR35727.1"/>
    <property type="molecule type" value="Genomic_DNA"/>
</dbReference>
<dbReference type="PROSITE" id="PS51272">
    <property type="entry name" value="SLH"/>
    <property type="match status" value="3"/>
</dbReference>
<feature type="domain" description="SLH" evidence="3">
    <location>
        <begin position="286"/>
        <end position="350"/>
    </location>
</feature>
<keyword evidence="2" id="KW-0472">Membrane</keyword>
<dbReference type="InterPro" id="IPR051465">
    <property type="entry name" value="Cell_Envelope_Struct_Comp"/>
</dbReference>
<dbReference type="Proteomes" id="UP000184315">
    <property type="component" value="Unassembled WGS sequence"/>
</dbReference>
<feature type="domain" description="SLH" evidence="3">
    <location>
        <begin position="161"/>
        <end position="220"/>
    </location>
</feature>
<dbReference type="RefSeq" id="WP_072722656.1">
    <property type="nucleotide sequence ID" value="NZ_LN889817.1"/>
</dbReference>
<dbReference type="PANTHER" id="PTHR43308">
    <property type="entry name" value="OUTER MEMBRANE PROTEIN ALPHA-RELATED"/>
    <property type="match status" value="1"/>
</dbReference>
<evidence type="ECO:0000313" key="5">
    <source>
        <dbReference type="Proteomes" id="UP000184315"/>
    </source>
</evidence>
<protein>
    <recommendedName>
        <fullName evidence="3">SLH domain-containing protein</fullName>
    </recommendedName>
</protein>
<proteinExistence type="predicted"/>
<keyword evidence="5" id="KW-1185">Reference proteome</keyword>
<evidence type="ECO:0000256" key="1">
    <source>
        <dbReference type="SAM" id="MobiDB-lite"/>
    </source>
</evidence>
<dbReference type="STRING" id="671072.PL9214710024"/>
<feature type="transmembrane region" description="Helical" evidence="2">
    <location>
        <begin position="21"/>
        <end position="39"/>
    </location>
</feature>
<dbReference type="PANTHER" id="PTHR43308:SF5">
    <property type="entry name" value="S-LAYER PROTEIN _ PEPTIDOGLYCAN ENDO-BETA-N-ACETYLGLUCOSAMINIDASE"/>
    <property type="match status" value="1"/>
</dbReference>
<keyword evidence="2" id="KW-0812">Transmembrane</keyword>
<feature type="domain" description="SLH" evidence="3">
    <location>
        <begin position="221"/>
        <end position="284"/>
    </location>
</feature>
<keyword evidence="2" id="KW-1133">Transmembrane helix</keyword>
<feature type="region of interest" description="Disordered" evidence="1">
    <location>
        <begin position="145"/>
        <end position="169"/>
    </location>
</feature>
<dbReference type="Pfam" id="PF00395">
    <property type="entry name" value="SLH"/>
    <property type="match status" value="3"/>
</dbReference>
<feature type="region of interest" description="Disordered" evidence="1">
    <location>
        <begin position="74"/>
        <end position="98"/>
    </location>
</feature>
<organism evidence="4 5">
    <name type="scientific">Planktothrix tepida PCC 9214</name>
    <dbReference type="NCBI Taxonomy" id="671072"/>
    <lineage>
        <taxon>Bacteria</taxon>
        <taxon>Bacillati</taxon>
        <taxon>Cyanobacteriota</taxon>
        <taxon>Cyanophyceae</taxon>
        <taxon>Oscillatoriophycideae</taxon>
        <taxon>Oscillatoriales</taxon>
        <taxon>Microcoleaceae</taxon>
        <taxon>Planktothrix</taxon>
    </lineage>
</organism>
<dbReference type="InterPro" id="IPR001119">
    <property type="entry name" value="SLH_dom"/>
</dbReference>
<gene>
    <name evidence="4" type="ORF">PL9214710024</name>
</gene>
<dbReference type="OrthoDB" id="9759810at2"/>
<evidence type="ECO:0000313" key="4">
    <source>
        <dbReference type="EMBL" id="CUR35727.1"/>
    </source>
</evidence>